<gene>
    <name evidence="2" type="ORF">An16g05860</name>
</gene>
<accession>A0AAJ8BYP2</accession>
<feature type="transmembrane region" description="Helical" evidence="1">
    <location>
        <begin position="62"/>
        <end position="80"/>
    </location>
</feature>
<reference evidence="2" key="1">
    <citation type="submission" date="2025-02" db="EMBL/GenBank/DDBJ databases">
        <authorList>
            <consortium name="NCBI Genome Project"/>
        </authorList>
    </citation>
    <scope>NUCLEOTIDE SEQUENCE</scope>
</reference>
<reference evidence="2" key="2">
    <citation type="submission" date="2025-08" db="UniProtKB">
        <authorList>
            <consortium name="RefSeq"/>
        </authorList>
    </citation>
    <scope>IDENTIFICATION</scope>
</reference>
<dbReference type="AlphaFoldDB" id="A0AAJ8BYP2"/>
<protein>
    <submittedName>
        <fullName evidence="2">Uncharacterized protein</fullName>
    </submittedName>
</protein>
<dbReference type="GeneID" id="84593450"/>
<keyword evidence="1" id="KW-0472">Membrane</keyword>
<dbReference type="KEGG" id="ang:An16g05860"/>
<keyword evidence="1" id="KW-1133">Transmembrane helix</keyword>
<dbReference type="RefSeq" id="XP_059604831.1">
    <property type="nucleotide sequence ID" value="XM_059745180.1"/>
</dbReference>
<name>A0AAJ8BYP2_ASPNG</name>
<proteinExistence type="predicted"/>
<evidence type="ECO:0000313" key="2">
    <source>
        <dbReference type="RefSeq" id="XP_059604831.1"/>
    </source>
</evidence>
<organism evidence="2">
    <name type="scientific">Aspergillus niger</name>
    <dbReference type="NCBI Taxonomy" id="5061"/>
    <lineage>
        <taxon>Eukaryota</taxon>
        <taxon>Fungi</taxon>
        <taxon>Dikarya</taxon>
        <taxon>Ascomycota</taxon>
        <taxon>Pezizomycotina</taxon>
        <taxon>Eurotiomycetes</taxon>
        <taxon>Eurotiomycetidae</taxon>
        <taxon>Eurotiales</taxon>
        <taxon>Aspergillaceae</taxon>
        <taxon>Aspergillus</taxon>
        <taxon>Aspergillus subgen. Circumdati</taxon>
    </lineage>
</organism>
<evidence type="ECO:0000256" key="1">
    <source>
        <dbReference type="SAM" id="Phobius"/>
    </source>
</evidence>
<sequence length="219" mass="24397">MANISIGAEHQRIEFPTTANGLPTGFPPVLARRGVPEFMWDQDMYIIRHMADKLSKDQSREIFLVCFTCGLSICFYGAAVDKFNSRLRIYVNGMNARYAPYGVVWEMRGVEEGGGGAVGSRAENRYLASIGRVNAIPKERKGARNTEKTWMDGDRHMVWMKDHMTRLESPREVLVGVVVGSKQQVNPVNGHFGRQNLILQLAQPSAPTSIELSVDQAGL</sequence>
<keyword evidence="1" id="KW-0812">Transmembrane</keyword>
<dbReference type="VEuPathDB" id="FungiDB:An16g05860"/>